<keyword evidence="9 12" id="KW-1133">Transmembrane helix</keyword>
<name>A0A4V6S1B7_9AGAM</name>
<dbReference type="AlphaFoldDB" id="A0A4V6S1B7"/>
<feature type="transmembrane region" description="Helical" evidence="12">
    <location>
        <begin position="6"/>
        <end position="23"/>
    </location>
</feature>
<evidence type="ECO:0000256" key="3">
    <source>
        <dbReference type="ARBA" id="ARBA00012611"/>
    </source>
</evidence>
<gene>
    <name evidence="13" type="ORF">EW145_g704</name>
</gene>
<accession>A0A4V6S1B7</accession>
<proteinExistence type="predicted"/>
<dbReference type="Pfam" id="PF13692">
    <property type="entry name" value="Glyco_trans_1_4"/>
    <property type="match status" value="1"/>
</dbReference>
<keyword evidence="5" id="KW-0328">Glycosyltransferase</keyword>
<evidence type="ECO:0000256" key="5">
    <source>
        <dbReference type="ARBA" id="ARBA00022676"/>
    </source>
</evidence>
<comment type="caution">
    <text evidence="13">The sequence shown here is derived from an EMBL/GenBank/DDBJ whole genome shotgun (WGS) entry which is preliminary data.</text>
</comment>
<dbReference type="GO" id="GO:0005789">
    <property type="term" value="C:endoplasmic reticulum membrane"/>
    <property type="evidence" value="ECO:0007669"/>
    <property type="project" value="UniProtKB-SubCell"/>
</dbReference>
<dbReference type="GO" id="GO:0004578">
    <property type="term" value="F:chitobiosyldiphosphodolichol beta-mannosyltransferase activity"/>
    <property type="evidence" value="ECO:0007669"/>
    <property type="project" value="UniProtKB-EC"/>
</dbReference>
<dbReference type="OrthoDB" id="614844at2759"/>
<evidence type="ECO:0000256" key="9">
    <source>
        <dbReference type="ARBA" id="ARBA00022989"/>
    </source>
</evidence>
<sequence length="570" mass="64374">MVYELAARIALAVTIIYVLRNVYMKREKAFLRSVAIIVLGDVGRSPRMMYHAESFAKARFQTYLVGYTGSTPISSLERLNVQLVHLSEIPSAFKRLPFLLLAPLKIALQVYTILYVLSVYIPHPPEYIMVQVRIQQDLVQMIHTNRAHKSRKNPPSIPTLALVQLVCKLRGSKLIIDWHNLGYSILALRLGNDHVLVKVAKTFERLFGQAADIHLFVTKAMCDYLVKEWDLQGVKSVLHDRPPSNFKRAQAFETHDLFNKLYPSLSSPELTSFLPHCLPTSSTPLTDLAPHSNSPNNVALDMEMMSDSFVSVGSPSASFTRLRPDRPALLVSSTSWTPDEDFALLLDALAQYERRAREVNETATSCIPDKHDDGKLPKVLAIITGKGPLKTHYMDKVSRLEHEENWRWVRCRSLWLDVEDYPVLLGSADLGVCLHSSSSALDLPMKVVDMFGCGLPVCALDFKCLPELVKDGQNGCIFSTADQLSAQLAHLLRGFPHAPHLNTLRNVFSQNMAHSTEHRHRLSPHRTSPSDGTNLEEAEWTWCSWSENWDRVVKPLVLTDVDRDQAVWTR</sequence>
<evidence type="ECO:0000256" key="1">
    <source>
        <dbReference type="ARBA" id="ARBA00004389"/>
    </source>
</evidence>
<evidence type="ECO:0000256" key="11">
    <source>
        <dbReference type="ARBA" id="ARBA00024899"/>
    </source>
</evidence>
<keyword evidence="8" id="KW-0256">Endoplasmic reticulum</keyword>
<reference evidence="13 14" key="1">
    <citation type="submission" date="2019-02" db="EMBL/GenBank/DDBJ databases">
        <title>Genome sequencing of the rare red list fungi Phellinidium pouzarii.</title>
        <authorList>
            <person name="Buettner E."/>
            <person name="Kellner H."/>
        </authorList>
    </citation>
    <scope>NUCLEOTIDE SEQUENCE [LARGE SCALE GENOMIC DNA]</scope>
    <source>
        <strain evidence="13 14">DSM 108285</strain>
    </source>
</reference>
<keyword evidence="10 12" id="KW-0472">Membrane</keyword>
<comment type="function">
    <text evidence="11">Participates in the formation of the lipid-linked precursor oligosaccharide for N-glycosylation. Involved in assembling the dolichol-pyrophosphate-GlcNAc(2)-Man(5) intermediate on the cytoplasmic surface of the ER.</text>
</comment>
<evidence type="ECO:0000256" key="6">
    <source>
        <dbReference type="ARBA" id="ARBA00022679"/>
    </source>
</evidence>
<protein>
    <recommendedName>
        <fullName evidence="4">Chitobiosyldiphosphodolichol beta-mannosyltransferase</fullName>
        <ecNumber evidence="3">2.4.1.142</ecNumber>
    </recommendedName>
</protein>
<evidence type="ECO:0000256" key="10">
    <source>
        <dbReference type="ARBA" id="ARBA00023136"/>
    </source>
</evidence>
<keyword evidence="14" id="KW-1185">Reference proteome</keyword>
<dbReference type="SUPFAM" id="SSF53756">
    <property type="entry name" value="UDP-Glycosyltransferase/glycogen phosphorylase"/>
    <property type="match status" value="1"/>
</dbReference>
<keyword evidence="7 12" id="KW-0812">Transmembrane</keyword>
<evidence type="ECO:0000256" key="7">
    <source>
        <dbReference type="ARBA" id="ARBA00022692"/>
    </source>
</evidence>
<dbReference type="PANTHER" id="PTHR13036">
    <property type="entry name" value="BETA1,4 MANNOSYLTRANSFERASE"/>
    <property type="match status" value="1"/>
</dbReference>
<dbReference type="InterPro" id="IPR026051">
    <property type="entry name" value="ALG1-like"/>
</dbReference>
<dbReference type="PANTHER" id="PTHR13036:SF0">
    <property type="entry name" value="CHITOBIOSYLDIPHOSPHODOLICHOL BETA-MANNOSYLTRANSFERASE"/>
    <property type="match status" value="1"/>
</dbReference>
<evidence type="ECO:0000256" key="2">
    <source>
        <dbReference type="ARBA" id="ARBA00004922"/>
    </source>
</evidence>
<evidence type="ECO:0000256" key="12">
    <source>
        <dbReference type="SAM" id="Phobius"/>
    </source>
</evidence>
<dbReference type="EMBL" id="SGPK01000015">
    <property type="protein sequence ID" value="THH11353.1"/>
    <property type="molecule type" value="Genomic_DNA"/>
</dbReference>
<evidence type="ECO:0000256" key="4">
    <source>
        <dbReference type="ARBA" id="ARBA00015841"/>
    </source>
</evidence>
<organism evidence="13 14">
    <name type="scientific">Phellinidium pouzarii</name>
    <dbReference type="NCBI Taxonomy" id="167371"/>
    <lineage>
        <taxon>Eukaryota</taxon>
        <taxon>Fungi</taxon>
        <taxon>Dikarya</taxon>
        <taxon>Basidiomycota</taxon>
        <taxon>Agaricomycotina</taxon>
        <taxon>Agaricomycetes</taxon>
        <taxon>Hymenochaetales</taxon>
        <taxon>Hymenochaetaceae</taxon>
        <taxon>Phellinidium</taxon>
    </lineage>
</organism>
<keyword evidence="6" id="KW-0808">Transferase</keyword>
<feature type="transmembrane region" description="Helical" evidence="12">
    <location>
        <begin position="98"/>
        <end position="121"/>
    </location>
</feature>
<dbReference type="Proteomes" id="UP000308199">
    <property type="component" value="Unassembled WGS sequence"/>
</dbReference>
<dbReference type="Gene3D" id="3.40.50.2000">
    <property type="entry name" value="Glycogen Phosphorylase B"/>
    <property type="match status" value="1"/>
</dbReference>
<evidence type="ECO:0000313" key="13">
    <source>
        <dbReference type="EMBL" id="THH11353.1"/>
    </source>
</evidence>
<evidence type="ECO:0000256" key="8">
    <source>
        <dbReference type="ARBA" id="ARBA00022824"/>
    </source>
</evidence>
<comment type="subcellular location">
    <subcellularLocation>
        <location evidence="1">Endoplasmic reticulum membrane</location>
        <topology evidence="1">Single-pass membrane protein</topology>
    </subcellularLocation>
</comment>
<evidence type="ECO:0000313" key="14">
    <source>
        <dbReference type="Proteomes" id="UP000308199"/>
    </source>
</evidence>
<dbReference type="EC" id="2.4.1.142" evidence="3"/>
<comment type="pathway">
    <text evidence="2">Protein modification; protein glycosylation.</text>
</comment>